<evidence type="ECO:0000313" key="11">
    <source>
        <dbReference type="Proteomes" id="UP000682892"/>
    </source>
</evidence>
<proteinExistence type="inferred from homology"/>
<evidence type="ECO:0000256" key="5">
    <source>
        <dbReference type="ARBA" id="ARBA00022884"/>
    </source>
</evidence>
<accession>Q17DN7</accession>
<evidence type="ECO:0000256" key="2">
    <source>
        <dbReference type="ARBA" id="ARBA00022801"/>
    </source>
</evidence>
<dbReference type="GO" id="GO:0005524">
    <property type="term" value="F:ATP binding"/>
    <property type="evidence" value="ECO:0007669"/>
    <property type="project" value="UniProtKB-KW"/>
</dbReference>
<reference evidence="10" key="1">
    <citation type="submission" date="2005-10" db="EMBL/GenBank/DDBJ databases">
        <authorList>
            <person name="Loftus B.J."/>
            <person name="Nene V.M."/>
            <person name="Hannick L.I."/>
            <person name="Bidwell S."/>
            <person name="Haas B."/>
            <person name="Amedeo P."/>
            <person name="Orvis J."/>
            <person name="Wortman J.R."/>
            <person name="White O.R."/>
            <person name="Salzberg S."/>
            <person name="Shumway M."/>
            <person name="Koo H."/>
            <person name="Zhao Y."/>
            <person name="Holmes M."/>
            <person name="Miller J."/>
            <person name="Schatz M."/>
            <person name="Pop M."/>
            <person name="Pai G."/>
            <person name="Utterback T."/>
            <person name="Rogers Y.-H."/>
            <person name="Kravitz S."/>
            <person name="Fraser C.M."/>
        </authorList>
    </citation>
    <scope>NUCLEOTIDE SEQUENCE</scope>
    <source>
        <strain evidence="10">Liverpool</strain>
    </source>
</reference>
<dbReference type="PaxDb" id="7159-AAEL004117-PA"/>
<dbReference type="InterPro" id="IPR014001">
    <property type="entry name" value="Helicase_ATP-bd"/>
</dbReference>
<evidence type="ECO:0000256" key="4">
    <source>
        <dbReference type="ARBA" id="ARBA00022840"/>
    </source>
</evidence>
<dbReference type="GO" id="GO:0016787">
    <property type="term" value="F:hydrolase activity"/>
    <property type="evidence" value="ECO:0007669"/>
    <property type="project" value="UniProtKB-KW"/>
</dbReference>
<evidence type="ECO:0000256" key="3">
    <source>
        <dbReference type="ARBA" id="ARBA00022806"/>
    </source>
</evidence>
<dbReference type="CDD" id="cd17917">
    <property type="entry name" value="DEXHc_RHA-like"/>
    <property type="match status" value="1"/>
</dbReference>
<name>Q17DN7_AEDAE</name>
<dbReference type="OMA" id="EWIKRAN"/>
<comment type="similarity">
    <text evidence="6">Belongs to the DExH box helicase family.</text>
</comment>
<dbReference type="VEuPathDB" id="VectorBase:AAEL013182"/>
<dbReference type="Pfam" id="PF04408">
    <property type="entry name" value="WHD_HA2"/>
    <property type="match status" value="1"/>
</dbReference>
<dbReference type="GO" id="GO:0004386">
    <property type="term" value="F:helicase activity"/>
    <property type="evidence" value="ECO:0007669"/>
    <property type="project" value="UniProtKB-KW"/>
</dbReference>
<dbReference type="PANTHER" id="PTHR18934">
    <property type="entry name" value="ATP-DEPENDENT RNA HELICASE"/>
    <property type="match status" value="1"/>
</dbReference>
<keyword evidence="1" id="KW-0547">Nucleotide-binding</keyword>
<dbReference type="Gene3D" id="1.20.120.1080">
    <property type="match status" value="1"/>
</dbReference>
<dbReference type="Proteomes" id="UP000682892">
    <property type="component" value="Chromosome 3"/>
</dbReference>
<dbReference type="Pfam" id="PF00270">
    <property type="entry name" value="DEAD"/>
    <property type="match status" value="1"/>
</dbReference>
<evidence type="ECO:0000313" key="10">
    <source>
        <dbReference type="EMBL" id="EAT44538.1"/>
    </source>
</evidence>
<dbReference type="SMART" id="SM00487">
    <property type="entry name" value="DEXDc"/>
    <property type="match status" value="1"/>
</dbReference>
<evidence type="ECO:0000259" key="9">
    <source>
        <dbReference type="PROSITE" id="PS51194"/>
    </source>
</evidence>
<evidence type="ECO:0000259" key="8">
    <source>
        <dbReference type="PROSITE" id="PS51192"/>
    </source>
</evidence>
<dbReference type="InterPro" id="IPR007275">
    <property type="entry name" value="YTH_domain"/>
</dbReference>
<dbReference type="SUPFAM" id="SSF52540">
    <property type="entry name" value="P-loop containing nucleoside triphosphate hydrolases"/>
    <property type="match status" value="1"/>
</dbReference>
<feature type="non-terminal residue" evidence="10">
    <location>
        <position position="1006"/>
    </location>
</feature>
<dbReference type="GO" id="GO:0003723">
    <property type="term" value="F:RNA binding"/>
    <property type="evidence" value="ECO:0007669"/>
    <property type="project" value="UniProtKB-KW"/>
</dbReference>
<dbReference type="InterPro" id="IPR007502">
    <property type="entry name" value="Helicase-assoc_dom"/>
</dbReference>
<reference evidence="10" key="3">
    <citation type="submission" date="2012-09" db="EMBL/GenBank/DDBJ databases">
        <authorList>
            <consortium name="VectorBase"/>
        </authorList>
    </citation>
    <scope>NUCLEOTIDE SEQUENCE</scope>
    <source>
        <strain evidence="10">Liverpool</strain>
    </source>
</reference>
<dbReference type="InterPro" id="IPR027417">
    <property type="entry name" value="P-loop_NTPase"/>
</dbReference>
<dbReference type="FunFam" id="3.40.50.300:FF:000526">
    <property type="entry name" value="DExH-box ATP-dependent RNA helicase DExH3"/>
    <property type="match status" value="1"/>
</dbReference>
<feature type="domain" description="Helicase ATP-binding" evidence="8">
    <location>
        <begin position="30"/>
        <end position="198"/>
    </location>
</feature>
<dbReference type="PROSITE" id="PS51194">
    <property type="entry name" value="HELICASE_CTER"/>
    <property type="match status" value="1"/>
</dbReference>
<keyword evidence="5" id="KW-0694">RNA-binding</keyword>
<dbReference type="FunFam" id="1.20.120.1080:FF:000002">
    <property type="entry name" value="Putative ATP-dependent RNA helicase DHX36"/>
    <property type="match status" value="1"/>
</dbReference>
<feature type="compositionally biased region" description="Polar residues" evidence="7">
    <location>
        <begin position="863"/>
        <end position="879"/>
    </location>
</feature>
<dbReference type="Pfam" id="PF00271">
    <property type="entry name" value="Helicase_C"/>
    <property type="match status" value="1"/>
</dbReference>
<dbReference type="AlphaFoldDB" id="Q17DN7"/>
<gene>
    <name evidence="10" type="ORF">AaeL_AAEL004117</name>
</gene>
<sequence length="1006" mass="112949">KCIPPPTNSSMQIIQERLRLPIAPYRDAIMNCLAQNQVMIISGSTGSGKTTQIPQFILESATQQGEACRIICTQPRRLSAITVADRVSYERNEQLGQTIGYQIRLESRLSPITNLVFCTNGVLLRCLMGKNSTSILNDVTHIIVDEVHERDQYSDFLLISLKEKVLQHTNIKIILMSATIESNTFSRYFNNCPLIEIPGRLFPIESYFLEDVLYRIDRYNAKIDELQTPPRQLAKVLLDVYHSTVNDEKIDHRLILDIIKYICTKLAPGAILVFLPGYDDILEQYETLNCGLSATTNFRIYMLHSNMQTNDQNAVFKPVPPNTRKIILSTNIAETSITIDDVVYVIDSGKVKQKHYDSVTSTTSLTATWISQACATQRAGRAGRTKPGVCFRLFTRQRFDAMDKFTLPEILRVPLTEICLQTSIIASHTSILNFLSKAIQPPSTMSIKQSIKLLQKLGALDDDENLTELGLILADLPVDARLGKILLYGIFLKCIDPVLTIVSALSVNDPFVLPTTALDKDKAAKLKRDMAEDSYSDCLCLLRAFQKWNELKPSMKERQFCNRFFLNSGTMDTIGSLRSKILGHLRSVGLVKSYGAGNIQDLNQNADNWAVVKACLVAGLYPNICRVDKENATIKTRIDKKISPHPSSVIRDKSLKKNKESILSLPSEWIVFEEKTRAGIHCLIKCNTVVAPVTIALFCGPLFLNEEEALISWRELDESNSDYDEHDMSDKSKLIVDDWINFAVDSYFGASVFEFRNKLSALFLKFISHPRSYQPSTNDLYLLNTVAQLLKDEDRHLGFAGHSNIGQKPRPVIQNHLNVNGGAGNAFNFSANDFKLAASSNNSSSNNGNGSSGHNSNNKYHNRNQQQHGAGGKQHNNNNRKGDPKVRYFVVHAASSLQIELVAETPDAWSFTSSLQPKLLKILKKQPNLSIILFFHISQNKCFHGAGRLTLVANRTHLNLFSKNTVSFETLSTFEKSFMRGRVLEEYLDGEELSPSSGHELMEFFK</sequence>
<evidence type="ECO:0000256" key="1">
    <source>
        <dbReference type="ARBA" id="ARBA00022741"/>
    </source>
</evidence>
<dbReference type="PhylomeDB" id="Q17DN7"/>
<reference evidence="10" key="2">
    <citation type="journal article" date="2007" name="Science">
        <title>Genome sequence of Aedes aegypti, a major arbovirus vector.</title>
        <authorList>
            <person name="Nene V."/>
            <person name="Wortman J.R."/>
            <person name="Lawson D."/>
            <person name="Haas B."/>
            <person name="Kodira C."/>
            <person name="Tu Z.J."/>
            <person name="Loftus B."/>
            <person name="Xi Z."/>
            <person name="Megy K."/>
            <person name="Grabherr M."/>
            <person name="Ren Q."/>
            <person name="Zdobnov E.M."/>
            <person name="Lobo N.F."/>
            <person name="Campbell K.S."/>
            <person name="Brown S.E."/>
            <person name="Bonaldo M.F."/>
            <person name="Zhu J."/>
            <person name="Sinkins S.P."/>
            <person name="Hogenkamp D.G."/>
            <person name="Amedeo P."/>
            <person name="Arensburger P."/>
            <person name="Atkinson P.W."/>
            <person name="Bidwell S."/>
            <person name="Biedler J."/>
            <person name="Birney E."/>
            <person name="Bruggner R.V."/>
            <person name="Costas J."/>
            <person name="Coy M.R."/>
            <person name="Crabtree J."/>
            <person name="Crawford M."/>
            <person name="Debruyn B."/>
            <person name="Decaprio D."/>
            <person name="Eiglmeier K."/>
            <person name="Eisenstadt E."/>
            <person name="El-Dorry H."/>
            <person name="Gelbart W.M."/>
            <person name="Gomes S.L."/>
            <person name="Hammond M."/>
            <person name="Hannick L.I."/>
            <person name="Hogan J.R."/>
            <person name="Holmes M.H."/>
            <person name="Jaffe D."/>
            <person name="Johnston J.S."/>
            <person name="Kennedy R.C."/>
            <person name="Koo H."/>
            <person name="Kravitz S."/>
            <person name="Kriventseva E.V."/>
            <person name="Kulp D."/>
            <person name="Labutti K."/>
            <person name="Lee E."/>
            <person name="Li S."/>
            <person name="Lovin D.D."/>
            <person name="Mao C."/>
            <person name="Mauceli E."/>
            <person name="Menck C.F."/>
            <person name="Miller J.R."/>
            <person name="Montgomery P."/>
            <person name="Mori A."/>
            <person name="Nascimento A.L."/>
            <person name="Naveira H.F."/>
            <person name="Nusbaum C."/>
            <person name="O'leary S."/>
            <person name="Orvis J."/>
            <person name="Pertea M."/>
            <person name="Quesneville H."/>
            <person name="Reidenbach K.R."/>
            <person name="Rogers Y.H."/>
            <person name="Roth C.W."/>
            <person name="Schneider J.R."/>
            <person name="Schatz M."/>
            <person name="Shumway M."/>
            <person name="Stanke M."/>
            <person name="Stinson E.O."/>
            <person name="Tubio J.M."/>
            <person name="Vanzee J.P."/>
            <person name="Verjovski-Almeida S."/>
            <person name="Werner D."/>
            <person name="White O."/>
            <person name="Wyder S."/>
            <person name="Zeng Q."/>
            <person name="Zhao Q."/>
            <person name="Zhao Y."/>
            <person name="Hill C.A."/>
            <person name="Raikhel A.S."/>
            <person name="Soares M.B."/>
            <person name="Knudson D.L."/>
            <person name="Lee N.H."/>
            <person name="Galagan J."/>
            <person name="Salzberg S.L."/>
            <person name="Paulsen I.T."/>
            <person name="Dimopoulos G."/>
            <person name="Collins F.H."/>
            <person name="Birren B."/>
            <person name="Fraser-Liggett C.M."/>
            <person name="Severson D.W."/>
        </authorList>
    </citation>
    <scope>NUCLEOTIDE SEQUENCE [LARGE SCALE GENOMIC DNA]</scope>
    <source>
        <strain evidence="10">Liverpool</strain>
    </source>
</reference>
<feature type="compositionally biased region" description="Low complexity" evidence="7">
    <location>
        <begin position="839"/>
        <end position="858"/>
    </location>
</feature>
<evidence type="ECO:0000256" key="6">
    <source>
        <dbReference type="ARBA" id="ARBA00060772"/>
    </source>
</evidence>
<dbReference type="InterPro" id="IPR011545">
    <property type="entry name" value="DEAD/DEAH_box_helicase_dom"/>
</dbReference>
<protein>
    <submittedName>
        <fullName evidence="10">AAEL004117-PA</fullName>
    </submittedName>
</protein>
<feature type="domain" description="Helicase C-terminal" evidence="9">
    <location>
        <begin position="254"/>
        <end position="426"/>
    </location>
</feature>
<keyword evidence="3" id="KW-0347">Helicase</keyword>
<dbReference type="EMBL" id="CH477292">
    <property type="protein sequence ID" value="EAT44538.1"/>
    <property type="molecule type" value="Genomic_DNA"/>
</dbReference>
<feature type="region of interest" description="Disordered" evidence="7">
    <location>
        <begin position="839"/>
        <end position="883"/>
    </location>
</feature>
<keyword evidence="4" id="KW-0067">ATP-binding</keyword>
<dbReference type="Pfam" id="PF07717">
    <property type="entry name" value="OB_NTP_bind"/>
    <property type="match status" value="1"/>
</dbReference>
<dbReference type="Pfam" id="PF21010">
    <property type="entry name" value="HA2_C"/>
    <property type="match status" value="1"/>
</dbReference>
<dbReference type="PANTHER" id="PTHR18934:SF213">
    <property type="entry name" value="3'-5' RNA HELICASE YTHDC2"/>
    <property type="match status" value="1"/>
</dbReference>
<dbReference type="Gene3D" id="3.10.590.10">
    <property type="entry name" value="ph1033 like domains"/>
    <property type="match status" value="1"/>
</dbReference>
<dbReference type="STRING" id="7159.Q17DN7"/>
<dbReference type="Gene3D" id="3.40.50.300">
    <property type="entry name" value="P-loop containing nucleotide triphosphate hydrolases"/>
    <property type="match status" value="2"/>
</dbReference>
<dbReference type="InterPro" id="IPR048333">
    <property type="entry name" value="HA2_WH"/>
</dbReference>
<dbReference type="InterPro" id="IPR011709">
    <property type="entry name" value="DEAD-box_helicase_OB_fold"/>
</dbReference>
<keyword evidence="2" id="KW-0378">Hydrolase</keyword>
<dbReference type="eggNOG" id="KOG0920">
    <property type="taxonomic scope" value="Eukaryota"/>
</dbReference>
<dbReference type="VEuPathDB" id="VectorBase:AAEL004117"/>
<dbReference type="SMART" id="SM00490">
    <property type="entry name" value="HELICc"/>
    <property type="match status" value="1"/>
</dbReference>
<evidence type="ECO:0000256" key="7">
    <source>
        <dbReference type="SAM" id="MobiDB-lite"/>
    </source>
</evidence>
<dbReference type="Pfam" id="PF04146">
    <property type="entry name" value="YTH"/>
    <property type="match status" value="1"/>
</dbReference>
<dbReference type="PROSITE" id="PS51192">
    <property type="entry name" value="HELICASE_ATP_BIND_1"/>
    <property type="match status" value="1"/>
</dbReference>
<dbReference type="CDD" id="cd18791">
    <property type="entry name" value="SF2_C_RHA"/>
    <property type="match status" value="1"/>
</dbReference>
<dbReference type="InterPro" id="IPR001650">
    <property type="entry name" value="Helicase_C-like"/>
</dbReference>
<dbReference type="SMART" id="SM00847">
    <property type="entry name" value="HA2"/>
    <property type="match status" value="1"/>
</dbReference>
<organism evidence="10 11">
    <name type="scientific">Aedes aegypti</name>
    <name type="common">Yellowfever mosquito</name>
    <name type="synonym">Culex aegypti</name>
    <dbReference type="NCBI Taxonomy" id="7159"/>
    <lineage>
        <taxon>Eukaryota</taxon>
        <taxon>Metazoa</taxon>
        <taxon>Ecdysozoa</taxon>
        <taxon>Arthropoda</taxon>
        <taxon>Hexapoda</taxon>
        <taxon>Insecta</taxon>
        <taxon>Pterygota</taxon>
        <taxon>Neoptera</taxon>
        <taxon>Endopterygota</taxon>
        <taxon>Diptera</taxon>
        <taxon>Nematocera</taxon>
        <taxon>Culicoidea</taxon>
        <taxon>Culicidae</taxon>
        <taxon>Culicinae</taxon>
        <taxon>Aedini</taxon>
        <taxon>Aedes</taxon>
        <taxon>Stegomyia</taxon>
    </lineage>
</organism>